<proteinExistence type="predicted"/>
<dbReference type="AlphaFoldDB" id="A0A1Y1IKW3"/>
<dbReference type="OrthoDB" id="1881052at2759"/>
<evidence type="ECO:0000259" key="2">
    <source>
        <dbReference type="Pfam" id="PF25608"/>
    </source>
</evidence>
<sequence>MTNRDQPKMDSRGGPKLMHTQALCPGRPTNKSPTFITDKRPVTGALDKTSPDKTMTAFKENVQGQQGFRRAYRSAGSHPDVVSGATMVWPPMAGKNGTAHERALFFASLGAGQRAGPVHEREARTLYDLMLIRGCNSKLLQHYSSILGTALGLRTTKGLLTTQPAIVVYVSRKVNQAWLDDHQTLPDKLRGPDGLWCDLDVIEFADGTAQKAESYSGLADGLRGGDTQIGPGSQVATSEVYGTLGAIVRCRSQKRLGFLTNRHVSVDLDQPLQKLYHPLPPVLGANVYLGTVERAVSYATDHLWYGKFCSPNPDSFVRADGAYVPFADDFNLHQITPEMKGIGKLGPVFEIDLELPVTSIVGKKVHKVGRTTGLTTGVIMACSVEYDDDKGITIYTDFLVLGDKGNPFDAEGDSGSLIVMHGEDRSLPRPIGLVWGGTRIGILQSDGHGNQRFLSKRGWRNLASYERWCASALHQSNIVEVKLRYQCGPPVQTAGHAACGFVAVLVVMAK</sequence>
<feature type="compositionally biased region" description="Basic and acidic residues" evidence="1">
    <location>
        <begin position="1"/>
        <end position="13"/>
    </location>
</feature>
<dbReference type="PANTHER" id="PTHR31521">
    <property type="entry name" value="EXPRESSED PROTEIN"/>
    <property type="match status" value="1"/>
</dbReference>
<evidence type="ECO:0000313" key="5">
    <source>
        <dbReference type="Proteomes" id="UP000054558"/>
    </source>
</evidence>
<evidence type="ECO:0000256" key="1">
    <source>
        <dbReference type="SAM" id="MobiDB-lite"/>
    </source>
</evidence>
<evidence type="ECO:0000313" key="4">
    <source>
        <dbReference type="EMBL" id="GAQ91333.1"/>
    </source>
</evidence>
<dbReference type="InterPro" id="IPR009003">
    <property type="entry name" value="Peptidase_S1_PA"/>
</dbReference>
<dbReference type="OMA" id="NVRQDPI"/>
<dbReference type="STRING" id="105231.A0A1Y1IKW3"/>
<dbReference type="InterPro" id="IPR057906">
    <property type="entry name" value="Nal1"/>
</dbReference>
<dbReference type="InterPro" id="IPR057904">
    <property type="entry name" value="Nal1_C"/>
</dbReference>
<gene>
    <name evidence="4" type="ORF">KFL_007670030</name>
</gene>
<feature type="domain" description="Nal1 N-terminal" evidence="2">
    <location>
        <begin position="121"/>
        <end position="202"/>
    </location>
</feature>
<dbReference type="PANTHER" id="PTHR31521:SF2">
    <property type="entry name" value="EXPRESSED PROTEIN"/>
    <property type="match status" value="1"/>
</dbReference>
<dbReference type="Proteomes" id="UP000054558">
    <property type="component" value="Unassembled WGS sequence"/>
</dbReference>
<protein>
    <submittedName>
        <fullName evidence="4">Trypsin family protein</fullName>
    </submittedName>
</protein>
<keyword evidence="5" id="KW-1185">Reference proteome</keyword>
<dbReference type="SUPFAM" id="SSF50494">
    <property type="entry name" value="Trypsin-like serine proteases"/>
    <property type="match status" value="1"/>
</dbReference>
<dbReference type="InterPro" id="IPR057905">
    <property type="entry name" value="Nal1_N"/>
</dbReference>
<evidence type="ECO:0000259" key="3">
    <source>
        <dbReference type="Pfam" id="PF25819"/>
    </source>
</evidence>
<dbReference type="Pfam" id="PF25608">
    <property type="entry name" value="NAL1_N"/>
    <property type="match status" value="1"/>
</dbReference>
<feature type="region of interest" description="Disordered" evidence="1">
    <location>
        <begin position="1"/>
        <end position="50"/>
    </location>
</feature>
<organism evidence="4 5">
    <name type="scientific">Klebsormidium nitens</name>
    <name type="common">Green alga</name>
    <name type="synonym">Ulothrix nitens</name>
    <dbReference type="NCBI Taxonomy" id="105231"/>
    <lineage>
        <taxon>Eukaryota</taxon>
        <taxon>Viridiplantae</taxon>
        <taxon>Streptophyta</taxon>
        <taxon>Klebsormidiophyceae</taxon>
        <taxon>Klebsormidiales</taxon>
        <taxon>Klebsormidiaceae</taxon>
        <taxon>Klebsormidium</taxon>
    </lineage>
</organism>
<feature type="domain" description="Nal1 C-terminal" evidence="3">
    <location>
        <begin position="212"/>
        <end position="439"/>
    </location>
</feature>
<dbReference type="Pfam" id="PF25819">
    <property type="entry name" value="Nal1_C"/>
    <property type="match status" value="1"/>
</dbReference>
<reference evidence="4 5" key="1">
    <citation type="journal article" date="2014" name="Nat. Commun.">
        <title>Klebsormidium flaccidum genome reveals primary factors for plant terrestrial adaptation.</title>
        <authorList>
            <person name="Hori K."/>
            <person name="Maruyama F."/>
            <person name="Fujisawa T."/>
            <person name="Togashi T."/>
            <person name="Yamamoto N."/>
            <person name="Seo M."/>
            <person name="Sato S."/>
            <person name="Yamada T."/>
            <person name="Mori H."/>
            <person name="Tajima N."/>
            <person name="Moriyama T."/>
            <person name="Ikeuchi M."/>
            <person name="Watanabe M."/>
            <person name="Wada H."/>
            <person name="Kobayashi K."/>
            <person name="Saito M."/>
            <person name="Masuda T."/>
            <person name="Sasaki-Sekimoto Y."/>
            <person name="Mashiguchi K."/>
            <person name="Awai K."/>
            <person name="Shimojima M."/>
            <person name="Masuda S."/>
            <person name="Iwai M."/>
            <person name="Nobusawa T."/>
            <person name="Narise T."/>
            <person name="Kondo S."/>
            <person name="Saito H."/>
            <person name="Sato R."/>
            <person name="Murakawa M."/>
            <person name="Ihara Y."/>
            <person name="Oshima-Yamada Y."/>
            <person name="Ohtaka K."/>
            <person name="Satoh M."/>
            <person name="Sonobe K."/>
            <person name="Ishii M."/>
            <person name="Ohtani R."/>
            <person name="Kanamori-Sato M."/>
            <person name="Honoki R."/>
            <person name="Miyazaki D."/>
            <person name="Mochizuki H."/>
            <person name="Umetsu J."/>
            <person name="Higashi K."/>
            <person name="Shibata D."/>
            <person name="Kamiya Y."/>
            <person name="Sato N."/>
            <person name="Nakamura Y."/>
            <person name="Tabata S."/>
            <person name="Ida S."/>
            <person name="Kurokawa K."/>
            <person name="Ohta H."/>
        </authorList>
    </citation>
    <scope>NUCLEOTIDE SEQUENCE [LARGE SCALE GENOMIC DNA]</scope>
    <source>
        <strain evidence="4 5">NIES-2285</strain>
    </source>
</reference>
<accession>A0A1Y1IKW3</accession>
<name>A0A1Y1IKW3_KLENI</name>
<dbReference type="EMBL" id="DF237716">
    <property type="protein sequence ID" value="GAQ91333.1"/>
    <property type="molecule type" value="Genomic_DNA"/>
</dbReference>